<dbReference type="PANTHER" id="PTHR28638:SF1">
    <property type="entry name" value="PRE-B-CELL LEUKEMIA TRANSCRIPTION FACTOR-INTERACTING PROTEIN 1"/>
    <property type="match status" value="1"/>
</dbReference>
<feature type="region of interest" description="Disordered" evidence="2">
    <location>
        <begin position="241"/>
        <end position="391"/>
    </location>
</feature>
<dbReference type="EMBL" id="JAFDVH010000021">
    <property type="protein sequence ID" value="KAG7457867.1"/>
    <property type="molecule type" value="Genomic_DNA"/>
</dbReference>
<feature type="region of interest" description="Disordered" evidence="2">
    <location>
        <begin position="163"/>
        <end position="198"/>
    </location>
</feature>
<name>A0A9D3PFD1_MEGAT</name>
<dbReference type="Proteomes" id="UP001046870">
    <property type="component" value="Chromosome 21"/>
</dbReference>
<sequence>MGSPLKYSNADVIGICKRRSVLSHKEAMSDNNNGFNNSWTILTPEETAVENVGPRDDGSESLADAPSLSEEVAGTAPVLETADAEAKIETAVAEEGLQVTSVSSETDVVNIGPGNDGSEGVVDTPSLTEEVTGKVAELQTGDSEAPTELVLSEEGLQVCQETAPEITQSPAPPSPSPSSHVPLSASLETHTPFTPEPDAYTVTTPCSDSHPAVSPTLDSWTHISPSAESLTLATPVSDTYTDISPSIEGHTPVSPPTDIYTHVSPPTESPAIVSSTTATFTDTSSSPEIPTLVSPASDTYADVSPAPEIPAPVSPDSFAALSTPASQEEGVLQHQEEVPEPAKTVSDVGPSEDYRGDTVFGEEEGLRRRHVQPATPPDLPVRAGAEEEDEEEEEFRLVERKEEGGFSLNKCIVGALILLSLGSIIFSGIFIDLEDEDDSEVAQLRDPKNPDAKPPTPQEVTELLGKLAEENQQMTLLQAQLQSQKEELNLVLQRAEEMGKEPPAGQTENQSSPVQEGPGTKEEKDKKCARKEGLAPVKLDEFLEVFEGYLSKLGGAAGQSREAITRLVREFFVDGVFVHHKMPFREFVEDMADMLEDVVEGDREAEEEMEEFEREALRRFALLGGGEREGRKRGKEGRVWG</sequence>
<feature type="compositionally biased region" description="Low complexity" evidence="2">
    <location>
        <begin position="274"/>
        <end position="286"/>
    </location>
</feature>
<feature type="region of interest" description="Disordered" evidence="2">
    <location>
        <begin position="103"/>
        <end position="124"/>
    </location>
</feature>
<dbReference type="AlphaFoldDB" id="A0A9D3PFD1"/>
<evidence type="ECO:0000313" key="3">
    <source>
        <dbReference type="EMBL" id="KAG7457867.1"/>
    </source>
</evidence>
<feature type="compositionally biased region" description="Low complexity" evidence="2">
    <location>
        <begin position="177"/>
        <end position="187"/>
    </location>
</feature>
<comment type="caution">
    <text evidence="3">The sequence shown here is derived from an EMBL/GenBank/DDBJ whole genome shotgun (WGS) entry which is preliminary data.</text>
</comment>
<feature type="region of interest" description="Disordered" evidence="2">
    <location>
        <begin position="498"/>
        <end position="529"/>
    </location>
</feature>
<evidence type="ECO:0000313" key="4">
    <source>
        <dbReference type="Proteomes" id="UP001046870"/>
    </source>
</evidence>
<keyword evidence="1" id="KW-0175">Coiled coil</keyword>
<reference evidence="3" key="1">
    <citation type="submission" date="2021-01" db="EMBL/GenBank/DDBJ databases">
        <authorList>
            <person name="Zahm M."/>
            <person name="Roques C."/>
            <person name="Cabau C."/>
            <person name="Klopp C."/>
            <person name="Donnadieu C."/>
            <person name="Jouanno E."/>
            <person name="Lampietro C."/>
            <person name="Louis A."/>
            <person name="Herpin A."/>
            <person name="Echchiki A."/>
            <person name="Berthelot C."/>
            <person name="Parey E."/>
            <person name="Roest-Crollius H."/>
            <person name="Braasch I."/>
            <person name="Postlethwait J."/>
            <person name="Bobe J."/>
            <person name="Montfort J."/>
            <person name="Bouchez O."/>
            <person name="Begum T."/>
            <person name="Mejri S."/>
            <person name="Adams A."/>
            <person name="Chen W.-J."/>
            <person name="Guiguen Y."/>
        </authorList>
    </citation>
    <scope>NUCLEOTIDE SEQUENCE</scope>
    <source>
        <strain evidence="3">YG-15Mar2019-1</strain>
        <tissue evidence="3">Brain</tissue>
    </source>
</reference>
<gene>
    <name evidence="3" type="ORF">MATL_G00231920</name>
</gene>
<feature type="compositionally biased region" description="Basic and acidic residues" evidence="2">
    <location>
        <begin position="519"/>
        <end position="529"/>
    </location>
</feature>
<protein>
    <submittedName>
        <fullName evidence="3">Uncharacterized protein</fullName>
    </submittedName>
</protein>
<evidence type="ECO:0000256" key="1">
    <source>
        <dbReference type="ARBA" id="ARBA00023054"/>
    </source>
</evidence>
<organism evidence="3 4">
    <name type="scientific">Megalops atlanticus</name>
    <name type="common">Tarpon</name>
    <name type="synonym">Clupea gigantea</name>
    <dbReference type="NCBI Taxonomy" id="7932"/>
    <lineage>
        <taxon>Eukaryota</taxon>
        <taxon>Metazoa</taxon>
        <taxon>Chordata</taxon>
        <taxon>Craniata</taxon>
        <taxon>Vertebrata</taxon>
        <taxon>Euteleostomi</taxon>
        <taxon>Actinopterygii</taxon>
        <taxon>Neopterygii</taxon>
        <taxon>Teleostei</taxon>
        <taxon>Elopiformes</taxon>
        <taxon>Megalopidae</taxon>
        <taxon>Megalops</taxon>
    </lineage>
</organism>
<keyword evidence="4" id="KW-1185">Reference proteome</keyword>
<dbReference type="GO" id="GO:0016020">
    <property type="term" value="C:membrane"/>
    <property type="evidence" value="ECO:0007669"/>
    <property type="project" value="TreeGrafter"/>
</dbReference>
<proteinExistence type="predicted"/>
<accession>A0A9D3PFD1</accession>
<dbReference type="InterPro" id="IPR051990">
    <property type="entry name" value="CCPG1/PBIP1"/>
</dbReference>
<dbReference type="OrthoDB" id="8947092at2759"/>
<dbReference type="PANTHER" id="PTHR28638">
    <property type="entry name" value="CELL CYCLE PROGRESSION PROTEIN 1"/>
    <property type="match status" value="1"/>
</dbReference>
<evidence type="ECO:0000256" key="2">
    <source>
        <dbReference type="SAM" id="MobiDB-lite"/>
    </source>
</evidence>